<dbReference type="AlphaFoldDB" id="A0A3L6LIL3"/>
<protein>
    <submittedName>
        <fullName evidence="1">Uncharacterized protein</fullName>
    </submittedName>
</protein>
<dbReference type="EMBL" id="QSBY01000001">
    <property type="protein sequence ID" value="RHW74480.1"/>
    <property type="molecule type" value="Genomic_DNA"/>
</dbReference>
<organism evidence="1 2">
    <name type="scientific">Trypanosoma brucei equiperdum</name>
    <dbReference type="NCBI Taxonomy" id="630700"/>
    <lineage>
        <taxon>Eukaryota</taxon>
        <taxon>Discoba</taxon>
        <taxon>Euglenozoa</taxon>
        <taxon>Kinetoplastea</taxon>
        <taxon>Metakinetoplastina</taxon>
        <taxon>Trypanosomatida</taxon>
        <taxon>Trypanosomatidae</taxon>
        <taxon>Trypanosoma</taxon>
    </lineage>
</organism>
<evidence type="ECO:0000313" key="1">
    <source>
        <dbReference type="EMBL" id="RHW74480.1"/>
    </source>
</evidence>
<evidence type="ECO:0000313" key="2">
    <source>
        <dbReference type="Proteomes" id="UP000266743"/>
    </source>
</evidence>
<dbReference type="Proteomes" id="UP000266743">
    <property type="component" value="Chromosome 1"/>
</dbReference>
<sequence length="123" mass="14386">MLWRKQCACRNSEHPTKGYRSVNDSLQLMEIRRTSTPLNYKLLRAYQFPPYEVPFLPHTFASQQWREGENVEAHYALYQTCLCMYLTSPDMSLTVTNMLPALGIHEHDVHKISRTLCTSWCST</sequence>
<name>A0A3L6LIL3_9TRYP</name>
<proteinExistence type="predicted"/>
<reference evidence="1 2" key="1">
    <citation type="submission" date="2018-09" db="EMBL/GenBank/DDBJ databases">
        <title>whole genome sequence of T. equiperdum IVM-t1 strain.</title>
        <authorList>
            <person name="Suganuma K."/>
        </authorList>
    </citation>
    <scope>NUCLEOTIDE SEQUENCE [LARGE SCALE GENOMIC DNA]</scope>
    <source>
        <strain evidence="1 2">IVM-t1</strain>
    </source>
</reference>
<comment type="caution">
    <text evidence="1">The sequence shown here is derived from an EMBL/GenBank/DDBJ whole genome shotgun (WGS) entry which is preliminary data.</text>
</comment>
<gene>
    <name evidence="1" type="ORF">DPX39_010008100</name>
</gene>
<accession>A0A3L6LIL3</accession>